<dbReference type="AlphaFoldDB" id="I3CKY3"/>
<feature type="transmembrane region" description="Helical" evidence="8">
    <location>
        <begin position="20"/>
        <end position="42"/>
    </location>
</feature>
<dbReference type="PANTHER" id="PTHR43156:SF2">
    <property type="entry name" value="STAGE II SPORULATION PROTEIN E"/>
    <property type="match status" value="1"/>
</dbReference>
<dbReference type="GO" id="GO:0005886">
    <property type="term" value="C:plasma membrane"/>
    <property type="evidence" value="ECO:0007669"/>
    <property type="project" value="UniProtKB-SubCell"/>
</dbReference>
<evidence type="ECO:0000256" key="7">
    <source>
        <dbReference type="SAM" id="Coils"/>
    </source>
</evidence>
<keyword evidence="7" id="KW-0175">Coiled coil</keyword>
<dbReference type="RefSeq" id="WP_002692195.1">
    <property type="nucleotide sequence ID" value="NZ_JH600070.1"/>
</dbReference>
<dbReference type="HOGENOM" id="CLU_000445_114_10_6"/>
<dbReference type="SMART" id="SM00331">
    <property type="entry name" value="PP2C_SIG"/>
    <property type="match status" value="1"/>
</dbReference>
<dbReference type="SUPFAM" id="SSF158472">
    <property type="entry name" value="HAMP domain-like"/>
    <property type="match status" value="1"/>
</dbReference>
<evidence type="ECO:0000256" key="8">
    <source>
        <dbReference type="SAM" id="Phobius"/>
    </source>
</evidence>
<dbReference type="Pfam" id="PF00672">
    <property type="entry name" value="HAMP"/>
    <property type="match status" value="1"/>
</dbReference>
<comment type="subcellular location">
    <subcellularLocation>
        <location evidence="1">Cell membrane</location>
        <topology evidence="1">Multi-pass membrane protein</topology>
    </subcellularLocation>
</comment>
<gene>
    <name evidence="10" type="ORF">BegalDRAFT_3462</name>
</gene>
<dbReference type="GO" id="GO:0007165">
    <property type="term" value="P:signal transduction"/>
    <property type="evidence" value="ECO:0007669"/>
    <property type="project" value="InterPro"/>
</dbReference>
<dbReference type="InterPro" id="IPR033479">
    <property type="entry name" value="dCache_1"/>
</dbReference>
<feature type="coiled-coil region" evidence="7">
    <location>
        <begin position="447"/>
        <end position="474"/>
    </location>
</feature>
<evidence type="ECO:0000256" key="3">
    <source>
        <dbReference type="ARBA" id="ARBA00022692"/>
    </source>
</evidence>
<dbReference type="Pfam" id="PF02743">
    <property type="entry name" value="dCache_1"/>
    <property type="match status" value="1"/>
</dbReference>
<keyword evidence="3 8" id="KW-0812">Transmembrane</keyword>
<protein>
    <submittedName>
        <fullName evidence="10">Serine phosphatase RsbU, regulator of sigma subunit</fullName>
    </submittedName>
</protein>
<evidence type="ECO:0000256" key="6">
    <source>
        <dbReference type="ARBA" id="ARBA00023136"/>
    </source>
</evidence>
<dbReference type="Pfam" id="PF07228">
    <property type="entry name" value="SpoIIE"/>
    <property type="match status" value="1"/>
</dbReference>
<dbReference type="eggNOG" id="COG2208">
    <property type="taxonomic scope" value="Bacteria"/>
</dbReference>
<keyword evidence="2" id="KW-1003">Cell membrane</keyword>
<dbReference type="InterPro" id="IPR001932">
    <property type="entry name" value="PPM-type_phosphatase-like_dom"/>
</dbReference>
<dbReference type="PANTHER" id="PTHR43156">
    <property type="entry name" value="STAGE II SPORULATION PROTEIN E-RELATED"/>
    <property type="match status" value="1"/>
</dbReference>
<reference evidence="10 11" key="1">
    <citation type="submission" date="2011-11" db="EMBL/GenBank/DDBJ databases">
        <title>Improved High-Quality Draft sequence of Beggiatoa alba B18lD.</title>
        <authorList>
            <consortium name="US DOE Joint Genome Institute"/>
            <person name="Lucas S."/>
            <person name="Han J."/>
            <person name="Lapidus A."/>
            <person name="Cheng J.-F."/>
            <person name="Goodwin L."/>
            <person name="Pitluck S."/>
            <person name="Peters L."/>
            <person name="Mikhailova N."/>
            <person name="Held B."/>
            <person name="Detter J.C."/>
            <person name="Han C."/>
            <person name="Tapia R."/>
            <person name="Land M."/>
            <person name="Hauser L."/>
            <person name="Kyrpides N."/>
            <person name="Ivanova N."/>
            <person name="Pagani I."/>
            <person name="Samuel K."/>
            <person name="Teske A."/>
            <person name="Mueller J."/>
            <person name="Woyke T."/>
        </authorList>
    </citation>
    <scope>NUCLEOTIDE SEQUENCE [LARGE SCALE GENOMIC DNA]</scope>
    <source>
        <strain evidence="10 11">B18LD</strain>
    </source>
</reference>
<keyword evidence="4" id="KW-0378">Hydrolase</keyword>
<dbReference type="SUPFAM" id="SSF81606">
    <property type="entry name" value="PP2C-like"/>
    <property type="match status" value="1"/>
</dbReference>
<evidence type="ECO:0000256" key="2">
    <source>
        <dbReference type="ARBA" id="ARBA00022475"/>
    </source>
</evidence>
<evidence type="ECO:0000256" key="1">
    <source>
        <dbReference type="ARBA" id="ARBA00004651"/>
    </source>
</evidence>
<evidence type="ECO:0000256" key="5">
    <source>
        <dbReference type="ARBA" id="ARBA00022989"/>
    </source>
</evidence>
<dbReference type="CDD" id="cd12913">
    <property type="entry name" value="PDC1_MCP_like"/>
    <property type="match status" value="1"/>
</dbReference>
<dbReference type="InterPro" id="IPR036457">
    <property type="entry name" value="PPM-type-like_dom_sf"/>
</dbReference>
<dbReference type="GO" id="GO:0016791">
    <property type="term" value="F:phosphatase activity"/>
    <property type="evidence" value="ECO:0007669"/>
    <property type="project" value="TreeGrafter"/>
</dbReference>
<accession>I3CKY3</accession>
<dbReference type="PROSITE" id="PS50885">
    <property type="entry name" value="HAMP"/>
    <property type="match status" value="1"/>
</dbReference>
<organism evidence="10 11">
    <name type="scientific">Beggiatoa alba B18LD</name>
    <dbReference type="NCBI Taxonomy" id="395493"/>
    <lineage>
        <taxon>Bacteria</taxon>
        <taxon>Pseudomonadati</taxon>
        <taxon>Pseudomonadota</taxon>
        <taxon>Gammaproteobacteria</taxon>
        <taxon>Thiotrichales</taxon>
        <taxon>Thiotrichaceae</taxon>
        <taxon>Beggiatoa</taxon>
    </lineage>
</organism>
<name>I3CKY3_9GAMM</name>
<keyword evidence="5 8" id="KW-1133">Transmembrane helix</keyword>
<dbReference type="InterPro" id="IPR052016">
    <property type="entry name" value="Bact_Sigma-Reg"/>
</dbReference>
<dbReference type="Gene3D" id="3.30.450.20">
    <property type="entry name" value="PAS domain"/>
    <property type="match status" value="1"/>
</dbReference>
<dbReference type="Gene3D" id="3.60.40.10">
    <property type="entry name" value="PPM-type phosphatase domain"/>
    <property type="match status" value="1"/>
</dbReference>
<feature type="transmembrane region" description="Helical" evidence="8">
    <location>
        <begin position="366"/>
        <end position="386"/>
    </location>
</feature>
<proteinExistence type="predicted"/>
<dbReference type="InterPro" id="IPR003660">
    <property type="entry name" value="HAMP_dom"/>
</dbReference>
<dbReference type="EMBL" id="JH600070">
    <property type="protein sequence ID" value="EIJ44276.1"/>
    <property type="molecule type" value="Genomic_DNA"/>
</dbReference>
<dbReference type="STRING" id="395493.BegalDRAFT_3462"/>
<evidence type="ECO:0000313" key="11">
    <source>
        <dbReference type="Proteomes" id="UP000005744"/>
    </source>
</evidence>
<dbReference type="CDD" id="cd06225">
    <property type="entry name" value="HAMP"/>
    <property type="match status" value="1"/>
</dbReference>
<dbReference type="OrthoDB" id="9811749at2"/>
<dbReference type="eggNOG" id="COG3850">
    <property type="taxonomic scope" value="Bacteria"/>
</dbReference>
<sequence length="738" mass="83947">MTKFIPSWFIRWVNLVPLRYVFIIPFTILLFLTVSIVGWFSWSNGQTAVNTLAQQLRQSVSIRIQDHLQHYLETPYKVNQFIQDAVALGWLDIQQLETAQLAFLKQLQLFDEMSYIQVGNVQGEFIGIERRVSHAFSLDIANAQTAGDMETYLLTPEGQREGNVLSFVPAYDPRQQTWYKRAEQAQQARWNIQVGKSNWSEVFSFFGQTWLSITHSTPLFKNGQFVGVVATDFTLTALSQFLHDLKISPHGQTFIMERSGILLASSSQEPLYSLGVTDKKVQRLSALSSQTPLIRQTAEFIQQHYQNFQAIDKREQLEFLIEEQRQFVQILPFRDDFGLDYLIIVVVPEKDFMEQINANTVATIRLAIIALLVALLLGFIISYWVIRPISYLNQAAQQLATGQWTQLPIERRDELGALTRSFNLMAGQLKETFDNLEEKVAQRTTQLAEKATQLAEANQHIQSLNEQLQADNVRMSAELSVTKRLQQMVLPRAEELAEIECLDIASFMESATEVGGDYYDILQGDGRIKIGIGDVTGHGLESGVLMMMVQTAVRTLLSSNINDPKDFLSILNRTLYGNLQRMQSDKNLTLSLLDYQNGTLRLSGQHEEVLYVDKLGKIERIDTLSLGFMVGLEPDITDFIMHREVQLTAGEGIVLYTDGITEAMNEQRKPYGIERLCAVVSQYWALSAQEIQQAVINDLNRHIGVRKLQDDVTLLVIKQRDVKDTTQVQPILEKGLYC</sequence>
<evidence type="ECO:0000259" key="9">
    <source>
        <dbReference type="PROSITE" id="PS50885"/>
    </source>
</evidence>
<keyword evidence="6 8" id="KW-0472">Membrane</keyword>
<dbReference type="Gene3D" id="6.10.340.10">
    <property type="match status" value="1"/>
</dbReference>
<dbReference type="SMART" id="SM00304">
    <property type="entry name" value="HAMP"/>
    <property type="match status" value="1"/>
</dbReference>
<keyword evidence="11" id="KW-1185">Reference proteome</keyword>
<feature type="domain" description="HAMP" evidence="9">
    <location>
        <begin position="383"/>
        <end position="434"/>
    </location>
</feature>
<evidence type="ECO:0000256" key="4">
    <source>
        <dbReference type="ARBA" id="ARBA00022801"/>
    </source>
</evidence>
<dbReference type="Proteomes" id="UP000005744">
    <property type="component" value="Unassembled WGS sequence"/>
</dbReference>
<evidence type="ECO:0000313" key="10">
    <source>
        <dbReference type="EMBL" id="EIJ44276.1"/>
    </source>
</evidence>